<evidence type="ECO:0000259" key="2">
    <source>
        <dbReference type="Pfam" id="PF22936"/>
    </source>
</evidence>
<dbReference type="InterPro" id="IPR025724">
    <property type="entry name" value="GAG-pre-integrase_dom"/>
</dbReference>
<dbReference type="Pfam" id="PF22936">
    <property type="entry name" value="Pol_BBD"/>
    <property type="match status" value="1"/>
</dbReference>
<proteinExistence type="predicted"/>
<evidence type="ECO:0000313" key="3">
    <source>
        <dbReference type="EMBL" id="KAG6492794.1"/>
    </source>
</evidence>
<keyword evidence="4" id="KW-1185">Reference proteome</keyword>
<dbReference type="InterPro" id="IPR054722">
    <property type="entry name" value="PolX-like_BBD"/>
</dbReference>
<dbReference type="AlphaFoldDB" id="A0A8J5FRC0"/>
<dbReference type="EMBL" id="JACMSC010000013">
    <property type="protein sequence ID" value="KAG6492794.1"/>
    <property type="molecule type" value="Genomic_DNA"/>
</dbReference>
<accession>A0A8J5FRC0</accession>
<dbReference type="Pfam" id="PF13976">
    <property type="entry name" value="gag_pre-integrs"/>
    <property type="match status" value="1"/>
</dbReference>
<comment type="caution">
    <text evidence="3">The sequence shown here is derived from an EMBL/GenBank/DDBJ whole genome shotgun (WGS) entry which is preliminary data.</text>
</comment>
<evidence type="ECO:0000313" key="4">
    <source>
        <dbReference type="Proteomes" id="UP000734854"/>
    </source>
</evidence>
<evidence type="ECO:0000259" key="1">
    <source>
        <dbReference type="Pfam" id="PF13976"/>
    </source>
</evidence>
<protein>
    <recommendedName>
        <fullName evidence="5">GAG-pre-integrase domain-containing protein</fullName>
    </recommendedName>
</protein>
<name>A0A8J5FRC0_ZINOF</name>
<gene>
    <name evidence="3" type="ORF">ZIOFF_047761</name>
</gene>
<evidence type="ECO:0008006" key="5">
    <source>
        <dbReference type="Google" id="ProtNLM"/>
    </source>
</evidence>
<reference evidence="3 4" key="1">
    <citation type="submission" date="2020-08" db="EMBL/GenBank/DDBJ databases">
        <title>Plant Genome Project.</title>
        <authorList>
            <person name="Zhang R.-G."/>
        </authorList>
    </citation>
    <scope>NUCLEOTIDE SEQUENCE [LARGE SCALE GENOMIC DNA]</scope>
    <source>
        <tissue evidence="3">Rhizome</tissue>
    </source>
</reference>
<sequence length="196" mass="22089">MQKVQAVTKVMLNKGILLRVFLLIREKGLILANIVEAQIIHITSEKDSRQDATEGATNNEVKLMFIASCFATGVTRRSWLVDSGCAHHMSYDEKSFANLDRSFYAKVKIGNGDYIDVEGKGDVVVDGLKDSSRKEILKIQMKNKSFSFDPVSQGQQAMEVQDNEAELWHRRLGHFHSKGIEFLQKNDMAVGFPILQ</sequence>
<dbReference type="Proteomes" id="UP000734854">
    <property type="component" value="Unassembled WGS sequence"/>
</dbReference>
<organism evidence="3 4">
    <name type="scientific">Zingiber officinale</name>
    <name type="common">Ginger</name>
    <name type="synonym">Amomum zingiber</name>
    <dbReference type="NCBI Taxonomy" id="94328"/>
    <lineage>
        <taxon>Eukaryota</taxon>
        <taxon>Viridiplantae</taxon>
        <taxon>Streptophyta</taxon>
        <taxon>Embryophyta</taxon>
        <taxon>Tracheophyta</taxon>
        <taxon>Spermatophyta</taxon>
        <taxon>Magnoliopsida</taxon>
        <taxon>Liliopsida</taxon>
        <taxon>Zingiberales</taxon>
        <taxon>Zingiberaceae</taxon>
        <taxon>Zingiber</taxon>
    </lineage>
</organism>
<feature type="domain" description="GAG-pre-integrase" evidence="1">
    <location>
        <begin position="146"/>
        <end position="195"/>
    </location>
</feature>
<feature type="domain" description="Retrovirus-related Pol polyprotein from transposon TNT 1-94-like beta-barrel" evidence="2">
    <location>
        <begin position="79"/>
        <end position="130"/>
    </location>
</feature>